<keyword evidence="4 7" id="KW-0902">Two-component regulatory system</keyword>
<evidence type="ECO:0000259" key="8">
    <source>
        <dbReference type="PROSITE" id="PS50894"/>
    </source>
</evidence>
<protein>
    <recommendedName>
        <fullName evidence="7">Histidine-containing phosphotransfer protein</fullName>
    </recommendedName>
</protein>
<keyword evidence="10" id="KW-1185">Reference proteome</keyword>
<comment type="function">
    <text evidence="7">Functions as a two-component phosphorelay mediators between cytokinin sensor histidine kinases and response regulators (B-type ARRs). Plays an important role in propagating cytokinin signal transduction.</text>
</comment>
<evidence type="ECO:0000313" key="9">
    <source>
        <dbReference type="EMBL" id="PQQ10640.1"/>
    </source>
</evidence>
<evidence type="ECO:0000256" key="7">
    <source>
        <dbReference type="RuleBase" id="RU369004"/>
    </source>
</evidence>
<reference evidence="9 10" key="1">
    <citation type="submission" date="2018-02" db="EMBL/GenBank/DDBJ databases">
        <title>Draft genome of wild Prunus yedoensis var. nudiflora.</title>
        <authorList>
            <person name="Baek S."/>
            <person name="Kim J.-H."/>
            <person name="Choi K."/>
            <person name="Kim G.-B."/>
            <person name="Cho A."/>
            <person name="Jang H."/>
            <person name="Shin C.-H."/>
            <person name="Yu H.-J."/>
            <person name="Mun J.-H."/>
        </authorList>
    </citation>
    <scope>NUCLEOTIDE SEQUENCE [LARGE SCALE GENOMIC DNA]</scope>
    <source>
        <strain evidence="10">cv. Jeju island</strain>
        <tissue evidence="9">Leaf</tissue>
    </source>
</reference>
<dbReference type="InterPro" id="IPR008207">
    <property type="entry name" value="Sig_transdc_His_kin_Hpt_dom"/>
</dbReference>
<keyword evidence="3" id="KW-0007">Acetylation</keyword>
<evidence type="ECO:0000256" key="1">
    <source>
        <dbReference type="ARBA" id="ARBA00022490"/>
    </source>
</evidence>
<feature type="domain" description="HPt" evidence="8">
    <location>
        <begin position="38"/>
        <end position="133"/>
    </location>
</feature>
<dbReference type="STRING" id="2094558.A0A314YVU8"/>
<evidence type="ECO:0000256" key="2">
    <source>
        <dbReference type="ARBA" id="ARBA00022864"/>
    </source>
</evidence>
<evidence type="ECO:0000256" key="5">
    <source>
        <dbReference type="ARBA" id="ARBA00023242"/>
    </source>
</evidence>
<evidence type="ECO:0000256" key="4">
    <source>
        <dbReference type="ARBA" id="ARBA00023012"/>
    </source>
</evidence>
<dbReference type="GO" id="GO:0009736">
    <property type="term" value="P:cytokinin-activated signaling pathway"/>
    <property type="evidence" value="ECO:0007669"/>
    <property type="project" value="UniProtKB-KW"/>
</dbReference>
<dbReference type="AlphaFoldDB" id="A0A314YVU8"/>
<comment type="domain">
    <text evidence="7">Histidine-containing phosphotransfer domain (HPt) contains an active histidine that mediates the phosphotransfer.</text>
</comment>
<dbReference type="Gene3D" id="1.20.120.160">
    <property type="entry name" value="HPT domain"/>
    <property type="match status" value="1"/>
</dbReference>
<keyword evidence="6" id="KW-0597">Phosphoprotein</keyword>
<dbReference type="PANTHER" id="PTHR28242:SF41">
    <property type="entry name" value="HISTIDINE CONTAINING PHOSPHOTRANSFER PROTEIN"/>
    <property type="match status" value="1"/>
</dbReference>
<dbReference type="GO" id="GO:0009927">
    <property type="term" value="F:histidine phosphotransfer kinase activity"/>
    <property type="evidence" value="ECO:0007669"/>
    <property type="project" value="UniProtKB-UniRule"/>
</dbReference>
<evidence type="ECO:0000256" key="3">
    <source>
        <dbReference type="ARBA" id="ARBA00022990"/>
    </source>
</evidence>
<dbReference type="GO" id="GO:0005634">
    <property type="term" value="C:nucleus"/>
    <property type="evidence" value="ECO:0007669"/>
    <property type="project" value="UniProtKB-SubCell"/>
</dbReference>
<comment type="subcellular location">
    <subcellularLocation>
        <location evidence="7">Cytoplasm</location>
        <location evidence="7">Cytosol</location>
    </subcellularLocation>
    <subcellularLocation>
        <location evidence="7">Nucleus</location>
    </subcellularLocation>
</comment>
<evidence type="ECO:0000256" key="6">
    <source>
        <dbReference type="PROSITE-ProRule" id="PRU00110"/>
    </source>
</evidence>
<dbReference type="Pfam" id="PF01627">
    <property type="entry name" value="Hpt"/>
    <property type="match status" value="1"/>
</dbReference>
<dbReference type="GO" id="GO:0000160">
    <property type="term" value="P:phosphorelay signal transduction system"/>
    <property type="evidence" value="ECO:0007669"/>
    <property type="project" value="UniProtKB-UniRule"/>
</dbReference>
<keyword evidence="5" id="KW-0539">Nucleus</keyword>
<keyword evidence="2 7" id="KW-0932">Cytokinin signaling pathway</keyword>
<accession>A0A314YVU8</accession>
<gene>
    <name evidence="9" type="ORF">Pyn_18926</name>
</gene>
<proteinExistence type="predicted"/>
<feature type="modified residue" description="Phosphohistidine" evidence="6">
    <location>
        <position position="79"/>
    </location>
</feature>
<dbReference type="FunFam" id="1.20.120.160:FF:000001">
    <property type="entry name" value="Histidine-containing phosphotransfer protein 1"/>
    <property type="match status" value="1"/>
</dbReference>
<evidence type="ECO:0000313" key="10">
    <source>
        <dbReference type="Proteomes" id="UP000250321"/>
    </source>
</evidence>
<dbReference type="PANTHER" id="PTHR28242">
    <property type="entry name" value="PHOSPHORELAY INTERMEDIATE PROTEIN YPD1"/>
    <property type="match status" value="1"/>
</dbReference>
<dbReference type="CDD" id="cd00088">
    <property type="entry name" value="HPT"/>
    <property type="match status" value="1"/>
</dbReference>
<dbReference type="PROSITE" id="PS50894">
    <property type="entry name" value="HPT"/>
    <property type="match status" value="1"/>
</dbReference>
<dbReference type="GO" id="GO:0005829">
    <property type="term" value="C:cytosol"/>
    <property type="evidence" value="ECO:0007669"/>
    <property type="project" value="UniProtKB-SubCell"/>
</dbReference>
<dbReference type="InterPro" id="IPR036641">
    <property type="entry name" value="HPT_dom_sf"/>
</dbReference>
<dbReference type="EMBL" id="PJQY01000486">
    <property type="protein sequence ID" value="PQQ10640.1"/>
    <property type="molecule type" value="Genomic_DNA"/>
</dbReference>
<organism evidence="9 10">
    <name type="scientific">Prunus yedoensis var. nudiflora</name>
    <dbReference type="NCBI Taxonomy" id="2094558"/>
    <lineage>
        <taxon>Eukaryota</taxon>
        <taxon>Viridiplantae</taxon>
        <taxon>Streptophyta</taxon>
        <taxon>Embryophyta</taxon>
        <taxon>Tracheophyta</taxon>
        <taxon>Spermatophyta</taxon>
        <taxon>Magnoliopsida</taxon>
        <taxon>eudicotyledons</taxon>
        <taxon>Gunneridae</taxon>
        <taxon>Pentapetalae</taxon>
        <taxon>rosids</taxon>
        <taxon>fabids</taxon>
        <taxon>Rosales</taxon>
        <taxon>Rosaceae</taxon>
        <taxon>Amygdaloideae</taxon>
        <taxon>Amygdaleae</taxon>
        <taxon>Prunus</taxon>
    </lineage>
</organism>
<keyword evidence="1" id="KW-0963">Cytoplasm</keyword>
<dbReference type="InterPro" id="IPR045871">
    <property type="entry name" value="AHP1-5/YPD1"/>
</dbReference>
<dbReference type="SUPFAM" id="SSF47226">
    <property type="entry name" value="Histidine-containing phosphotransfer domain, HPT domain"/>
    <property type="match status" value="1"/>
</dbReference>
<dbReference type="GO" id="GO:0043424">
    <property type="term" value="F:protein histidine kinase binding"/>
    <property type="evidence" value="ECO:0007669"/>
    <property type="project" value="UniProtKB-UniRule"/>
</dbReference>
<name>A0A314YVU8_PRUYE</name>
<dbReference type="Proteomes" id="UP000250321">
    <property type="component" value="Unassembled WGS sequence"/>
</dbReference>
<sequence>MGSNPLRQQVASMRQSLFDEEILAKQFMQMEQLEDVDNPNFAEEVMTLYLRDSTKLIATVEQALEKPPYDVNKLDKSLHQLKGSSASVGANKVWIETNQMRESLKAGDLERTKAQLQLIKLAHETLRGKVEPYFHLLRQVGPPEIAQRPK</sequence>
<dbReference type="OrthoDB" id="1673781at2759"/>
<comment type="caution">
    <text evidence="9">The sequence shown here is derived from an EMBL/GenBank/DDBJ whole genome shotgun (WGS) entry which is preliminary data.</text>
</comment>